<feature type="non-terminal residue" evidence="15">
    <location>
        <position position="696"/>
    </location>
</feature>
<feature type="region of interest" description="Disordered" evidence="13">
    <location>
        <begin position="531"/>
        <end position="647"/>
    </location>
</feature>
<evidence type="ECO:0000259" key="14">
    <source>
        <dbReference type="PROSITE" id="PS50158"/>
    </source>
</evidence>
<dbReference type="InterPro" id="IPR055256">
    <property type="entry name" value="KH_1_KHDC4/BBP-like"/>
</dbReference>
<evidence type="ECO:0000256" key="6">
    <source>
        <dbReference type="ARBA" id="ARBA00022833"/>
    </source>
</evidence>
<dbReference type="SUPFAM" id="SSF54791">
    <property type="entry name" value="Eukaryotic type KH-domain (KH-domain type I)"/>
    <property type="match status" value="1"/>
</dbReference>
<dbReference type="GO" id="GO:0048024">
    <property type="term" value="P:regulation of mRNA splicing, via spliceosome"/>
    <property type="evidence" value="ECO:0007669"/>
    <property type="project" value="TreeGrafter"/>
</dbReference>
<comment type="function">
    <text evidence="12">Necessary for the splicing of pre-mRNA. Has a role in the recognition of the branch site (5'-UACUAAC-3'), the pyrimidine tract and the 3'-splice site at the 3'-end of introns.</text>
</comment>
<comment type="caution">
    <text evidence="15">The sequence shown here is derived from an EMBL/GenBank/DDBJ whole genome shotgun (WGS) entry which is preliminary data.</text>
</comment>
<dbReference type="PANTHER" id="PTHR11208">
    <property type="entry name" value="RNA-BINDING PROTEIN RELATED"/>
    <property type="match status" value="1"/>
</dbReference>
<evidence type="ECO:0000256" key="2">
    <source>
        <dbReference type="ARBA" id="ARBA00010382"/>
    </source>
</evidence>
<reference evidence="16" key="1">
    <citation type="journal article" date="2023" name="Commun. Biol.">
        <title>Genome analysis of Parmales, the sister group of diatoms, reveals the evolutionary specialization of diatoms from phago-mixotrophs to photoautotrophs.</title>
        <authorList>
            <person name="Ban H."/>
            <person name="Sato S."/>
            <person name="Yoshikawa S."/>
            <person name="Yamada K."/>
            <person name="Nakamura Y."/>
            <person name="Ichinomiya M."/>
            <person name="Sato N."/>
            <person name="Blanc-Mathieu R."/>
            <person name="Endo H."/>
            <person name="Kuwata A."/>
            <person name="Ogata H."/>
        </authorList>
    </citation>
    <scope>NUCLEOTIDE SEQUENCE [LARGE SCALE GENOMIC DNA]</scope>
</reference>
<dbReference type="Pfam" id="PF16275">
    <property type="entry name" value="SF1-HH"/>
    <property type="match status" value="1"/>
</dbReference>
<dbReference type="InterPro" id="IPR001878">
    <property type="entry name" value="Znf_CCHC"/>
</dbReference>
<evidence type="ECO:0000256" key="8">
    <source>
        <dbReference type="ARBA" id="ARBA00023187"/>
    </source>
</evidence>
<accession>A0A9W7EQ64</accession>
<gene>
    <name evidence="15" type="ORF">TL16_g10287</name>
</gene>
<evidence type="ECO:0000256" key="10">
    <source>
        <dbReference type="PROSITE-ProRule" id="PRU00047"/>
    </source>
</evidence>
<name>A0A9W7EQ64_9STRA</name>
<dbReference type="InterPro" id="IPR036612">
    <property type="entry name" value="KH_dom_type_1_sf"/>
</dbReference>
<dbReference type="Gene3D" id="4.10.60.10">
    <property type="entry name" value="Zinc finger, CCHC-type"/>
    <property type="match status" value="1"/>
</dbReference>
<dbReference type="AlphaFoldDB" id="A0A9W7EQ64"/>
<evidence type="ECO:0000256" key="5">
    <source>
        <dbReference type="ARBA" id="ARBA00022771"/>
    </source>
</evidence>
<keyword evidence="5 10" id="KW-0863">Zinc-finger</keyword>
<dbReference type="Pfam" id="PF22675">
    <property type="entry name" value="KH-I_KHDC4-BBP"/>
    <property type="match status" value="1"/>
</dbReference>
<keyword evidence="9 12" id="KW-0539">Nucleus</keyword>
<evidence type="ECO:0000313" key="15">
    <source>
        <dbReference type="EMBL" id="GMH85618.1"/>
    </source>
</evidence>
<keyword evidence="3 12" id="KW-0507">mRNA processing</keyword>
<feature type="compositionally biased region" description="Low complexity" evidence="13">
    <location>
        <begin position="667"/>
        <end position="677"/>
    </location>
</feature>
<dbReference type="Gene3D" id="3.30.1370.10">
    <property type="entry name" value="K Homology domain, type 1"/>
    <property type="match status" value="1"/>
</dbReference>
<dbReference type="CDD" id="cd02395">
    <property type="entry name" value="KH-I_BBP"/>
    <property type="match status" value="1"/>
</dbReference>
<dbReference type="PROSITE" id="PS50158">
    <property type="entry name" value="ZF_CCHC"/>
    <property type="match status" value="1"/>
</dbReference>
<dbReference type="GO" id="GO:0000398">
    <property type="term" value="P:mRNA splicing, via spliceosome"/>
    <property type="evidence" value="ECO:0007669"/>
    <property type="project" value="UniProtKB-UniRule"/>
</dbReference>
<dbReference type="InterPro" id="IPR047086">
    <property type="entry name" value="SF1-HH_sf"/>
</dbReference>
<dbReference type="SMART" id="SM00322">
    <property type="entry name" value="KH"/>
    <property type="match status" value="1"/>
</dbReference>
<evidence type="ECO:0000256" key="11">
    <source>
        <dbReference type="PROSITE-ProRule" id="PRU00117"/>
    </source>
</evidence>
<feature type="non-terminal residue" evidence="15">
    <location>
        <position position="1"/>
    </location>
</feature>
<dbReference type="InterPro" id="IPR004087">
    <property type="entry name" value="KH_dom"/>
</dbReference>
<feature type="compositionally biased region" description="Pro residues" evidence="13">
    <location>
        <begin position="563"/>
        <end position="580"/>
    </location>
</feature>
<evidence type="ECO:0000256" key="12">
    <source>
        <dbReference type="RuleBase" id="RU367126"/>
    </source>
</evidence>
<organism evidence="15 16">
    <name type="scientific">Triparma laevis f. inornata</name>
    <dbReference type="NCBI Taxonomy" id="1714386"/>
    <lineage>
        <taxon>Eukaryota</taxon>
        <taxon>Sar</taxon>
        <taxon>Stramenopiles</taxon>
        <taxon>Ochrophyta</taxon>
        <taxon>Bolidophyceae</taxon>
        <taxon>Parmales</taxon>
        <taxon>Triparmaceae</taxon>
        <taxon>Triparma</taxon>
    </lineage>
</organism>
<evidence type="ECO:0000313" key="16">
    <source>
        <dbReference type="Proteomes" id="UP001162640"/>
    </source>
</evidence>
<evidence type="ECO:0000256" key="3">
    <source>
        <dbReference type="ARBA" id="ARBA00022664"/>
    </source>
</evidence>
<comment type="similarity">
    <text evidence="2 12">Belongs to the BBP/SF1 family.</text>
</comment>
<dbReference type="Gene3D" id="6.10.140.1790">
    <property type="match status" value="1"/>
</dbReference>
<keyword evidence="12" id="KW-0747">Spliceosome</keyword>
<dbReference type="EMBL" id="BLQM01000362">
    <property type="protein sequence ID" value="GMH85618.1"/>
    <property type="molecule type" value="Genomic_DNA"/>
</dbReference>
<keyword evidence="6 12" id="KW-0862">Zinc</keyword>
<keyword evidence="4 12" id="KW-0479">Metal-binding</keyword>
<comment type="subcellular location">
    <subcellularLocation>
        <location evidence="1 12">Nucleus</location>
    </subcellularLocation>
</comment>
<dbReference type="GO" id="GO:0003729">
    <property type="term" value="F:mRNA binding"/>
    <property type="evidence" value="ECO:0007669"/>
    <property type="project" value="TreeGrafter"/>
</dbReference>
<feature type="region of interest" description="Disordered" evidence="13">
    <location>
        <begin position="55"/>
        <end position="100"/>
    </location>
</feature>
<dbReference type="SUPFAM" id="SSF57756">
    <property type="entry name" value="Retrovirus zinc finger-like domains"/>
    <property type="match status" value="1"/>
</dbReference>
<dbReference type="GO" id="GO:0008270">
    <property type="term" value="F:zinc ion binding"/>
    <property type="evidence" value="ECO:0007669"/>
    <property type="project" value="UniProtKB-UniRule"/>
</dbReference>
<dbReference type="PANTHER" id="PTHR11208:SF45">
    <property type="entry name" value="SPLICING FACTOR 1"/>
    <property type="match status" value="1"/>
</dbReference>
<dbReference type="Proteomes" id="UP001162640">
    <property type="component" value="Unassembled WGS sequence"/>
</dbReference>
<evidence type="ECO:0000256" key="1">
    <source>
        <dbReference type="ARBA" id="ARBA00004123"/>
    </source>
</evidence>
<dbReference type="InterPro" id="IPR045071">
    <property type="entry name" value="BBP-like"/>
</dbReference>
<dbReference type="InterPro" id="IPR032570">
    <property type="entry name" value="SF1-HH"/>
</dbReference>
<dbReference type="PROSITE" id="PS50084">
    <property type="entry name" value="KH_TYPE_1"/>
    <property type="match status" value="1"/>
</dbReference>
<protein>
    <recommendedName>
        <fullName evidence="12">Branchpoint-bridging protein</fullName>
    </recommendedName>
</protein>
<feature type="region of interest" description="Disordered" evidence="13">
    <location>
        <begin position="663"/>
        <end position="682"/>
    </location>
</feature>
<evidence type="ECO:0000256" key="9">
    <source>
        <dbReference type="ARBA" id="ARBA00023242"/>
    </source>
</evidence>
<evidence type="ECO:0000256" key="13">
    <source>
        <dbReference type="SAM" id="MobiDB-lite"/>
    </source>
</evidence>
<dbReference type="GO" id="GO:0005681">
    <property type="term" value="C:spliceosomal complex"/>
    <property type="evidence" value="ECO:0007669"/>
    <property type="project" value="UniProtKB-KW"/>
</dbReference>
<dbReference type="GO" id="GO:0045131">
    <property type="term" value="F:pre-mRNA branch point binding"/>
    <property type="evidence" value="ECO:0007669"/>
    <property type="project" value="UniProtKB-UniRule"/>
</dbReference>
<proteinExistence type="inferred from homology"/>
<keyword evidence="8 12" id="KW-0508">mRNA splicing</keyword>
<feature type="domain" description="CCHC-type" evidence="14">
    <location>
        <begin position="336"/>
        <end position="350"/>
    </location>
</feature>
<feature type="compositionally biased region" description="Low complexity" evidence="13">
    <location>
        <begin position="581"/>
        <end position="624"/>
    </location>
</feature>
<keyword evidence="7 11" id="KW-0694">RNA-binding</keyword>
<sequence length="696" mass="73859">MHPLLKVWYTASQNPGLPPLRTAHGAFPSFWQELETWSGWKDVYSLYIAATEKKTSAPSPTKEADAAAAPRKKKSRWGAKTEGGAANPERGRSRWGAKAPAPAVVTVPGGGTLTLSAQQQDAYVALQRKLQEIQFKHSLPDGKHCRGRCSCGRPPEGPRRPLRIPPPVYDSYGRKTNNRESRWKERFNNQKQDIMESIFDVDRRLLPGNFVKRKKKGKVFIPVKEHPTYNFIGLVIGPRGKTQRELEAKTGCKIAIRGKGSVKEGARGRRDGKAMEGEDEELHVLITGDTTAQVEHAKKIVGELIVVIDDERNEHKQNQLRELAIMNGTLKEDAICTICGEKGHMHYACPTRFASYKKNNAGIKCAFCGDGSHVTRDCPVARAQGQGGVGGAGAAPAKNLDSEYMNFMNELDGKAPVRPPPAPAGGEGGMGGVGGSRAGDIASVIASIGTEQEYVPVLGRPRPVPPPPQMGGPGLGMGRGRGKATNLPAWMTEGGGAAAAAGVGGGGGGTPAVAGRGRVSNLPAWMTEKKEGGEGAVGGEAGAPPGALPGAPPGAPPGALTGAPPPPPGAVPPPQVPPPQQQQQQYNPYQQQQQQQQYGQQYGHPQQGQYGAYGQPQQGAYGQPQQGGYGAPPAVPAQPPAVEEPGKELSWIEKQQLAIKQKKEQEAMAAQQQQGGQVWNPNAFYGGAGGGATQWW</sequence>
<evidence type="ECO:0000256" key="4">
    <source>
        <dbReference type="ARBA" id="ARBA00022723"/>
    </source>
</evidence>
<dbReference type="InterPro" id="IPR036875">
    <property type="entry name" value="Znf_CCHC_sf"/>
</dbReference>
<dbReference type="SMART" id="SM00343">
    <property type="entry name" value="ZnF_C2HC"/>
    <property type="match status" value="2"/>
</dbReference>
<evidence type="ECO:0000256" key="7">
    <source>
        <dbReference type="ARBA" id="ARBA00022884"/>
    </source>
</evidence>
<feature type="compositionally biased region" description="Pro residues" evidence="13">
    <location>
        <begin position="546"/>
        <end position="556"/>
    </location>
</feature>